<protein>
    <recommendedName>
        <fullName evidence="9">G-protein coupled receptors family 1 profile domain-containing protein</fullName>
    </recommendedName>
</protein>
<dbReference type="PROSITE" id="PS50262">
    <property type="entry name" value="G_PROTEIN_RECEP_F1_2"/>
    <property type="match status" value="1"/>
</dbReference>
<evidence type="ECO:0000313" key="10">
    <source>
        <dbReference type="EMBL" id="KAA3680947.1"/>
    </source>
</evidence>
<dbReference type="SUPFAM" id="SSF81321">
    <property type="entry name" value="Family A G protein-coupled receptor-like"/>
    <property type="match status" value="1"/>
</dbReference>
<dbReference type="AlphaFoldDB" id="A0A5J4NYZ7"/>
<name>A0A5J4NYZ7_9TREM</name>
<dbReference type="InterPro" id="IPR000276">
    <property type="entry name" value="GPCR_Rhodpsn"/>
</dbReference>
<keyword evidence="11" id="KW-1185">Reference proteome</keyword>
<feature type="transmembrane region" description="Helical" evidence="8">
    <location>
        <begin position="98"/>
        <end position="117"/>
    </location>
</feature>
<evidence type="ECO:0000256" key="5">
    <source>
        <dbReference type="ARBA" id="ARBA00023136"/>
    </source>
</evidence>
<feature type="transmembrane region" description="Helical" evidence="8">
    <location>
        <begin position="56"/>
        <end position="78"/>
    </location>
</feature>
<dbReference type="EMBL" id="QNGE01000314">
    <property type="protein sequence ID" value="KAA3680947.1"/>
    <property type="molecule type" value="Genomic_DNA"/>
</dbReference>
<dbReference type="InterPro" id="IPR017452">
    <property type="entry name" value="GPCR_Rhodpsn_7TM"/>
</dbReference>
<reference evidence="10 11" key="1">
    <citation type="journal article" date="2019" name="Gigascience">
        <title>Whole-genome sequence of the oriental lung fluke Paragonimus westermani.</title>
        <authorList>
            <person name="Oey H."/>
            <person name="Zakrzewski M."/>
            <person name="Narain K."/>
            <person name="Devi K.R."/>
            <person name="Agatsuma T."/>
            <person name="Nawaratna S."/>
            <person name="Gobert G.N."/>
            <person name="Jones M.K."/>
            <person name="Ragan M.A."/>
            <person name="McManus D.P."/>
            <person name="Krause L."/>
        </authorList>
    </citation>
    <scope>NUCLEOTIDE SEQUENCE [LARGE SCALE GENOMIC DNA]</scope>
    <source>
        <strain evidence="10 11">IND2009</strain>
    </source>
</reference>
<comment type="subcellular location">
    <subcellularLocation>
        <location evidence="1">Membrane</location>
        <topology evidence="1">Multi-pass membrane protein</topology>
    </subcellularLocation>
</comment>
<evidence type="ECO:0000256" key="2">
    <source>
        <dbReference type="ARBA" id="ARBA00022692"/>
    </source>
</evidence>
<evidence type="ECO:0000256" key="3">
    <source>
        <dbReference type="ARBA" id="ARBA00022989"/>
    </source>
</evidence>
<evidence type="ECO:0000256" key="8">
    <source>
        <dbReference type="SAM" id="Phobius"/>
    </source>
</evidence>
<keyword evidence="4" id="KW-0297">G-protein coupled receptor</keyword>
<dbReference type="GO" id="GO:0016020">
    <property type="term" value="C:membrane"/>
    <property type="evidence" value="ECO:0007669"/>
    <property type="project" value="UniProtKB-SubCell"/>
</dbReference>
<comment type="caution">
    <text evidence="10">The sequence shown here is derived from an EMBL/GenBank/DDBJ whole genome shotgun (WGS) entry which is preliminary data.</text>
</comment>
<organism evidence="10 11">
    <name type="scientific">Paragonimus westermani</name>
    <dbReference type="NCBI Taxonomy" id="34504"/>
    <lineage>
        <taxon>Eukaryota</taxon>
        <taxon>Metazoa</taxon>
        <taxon>Spiralia</taxon>
        <taxon>Lophotrochozoa</taxon>
        <taxon>Platyhelminthes</taxon>
        <taxon>Trematoda</taxon>
        <taxon>Digenea</taxon>
        <taxon>Plagiorchiida</taxon>
        <taxon>Troglotremata</taxon>
        <taxon>Troglotrematidae</taxon>
        <taxon>Paragonimus</taxon>
    </lineage>
</organism>
<accession>A0A5J4NYZ7</accession>
<evidence type="ECO:0000256" key="1">
    <source>
        <dbReference type="ARBA" id="ARBA00004141"/>
    </source>
</evidence>
<dbReference type="CDD" id="cd00637">
    <property type="entry name" value="7tm_classA_rhodopsin-like"/>
    <property type="match status" value="1"/>
</dbReference>
<evidence type="ECO:0000259" key="9">
    <source>
        <dbReference type="PROSITE" id="PS50262"/>
    </source>
</evidence>
<feature type="transmembrane region" description="Helical" evidence="8">
    <location>
        <begin position="294"/>
        <end position="314"/>
    </location>
</feature>
<dbReference type="Proteomes" id="UP000324629">
    <property type="component" value="Unassembled WGS sequence"/>
</dbReference>
<keyword evidence="6" id="KW-0675">Receptor</keyword>
<dbReference type="PANTHER" id="PTHR24243">
    <property type="entry name" value="G-PROTEIN COUPLED RECEPTOR"/>
    <property type="match status" value="1"/>
</dbReference>
<sequence>MCFGGTGNVLLLCTLIYKQSNAKLNNQLTLNPNSRTTHSSRSGLNRRFYFKSTADYLLFLVASSEFLCLWILVLRHVIYLGSDYDVRTFNQTICVTHTFISLVSTNLAVALLCFFSAHRVISVRWPLASARLITRRCLNWCLVGVFVTILCKQIPVIFLFRLLSSGSGRYSCEPVSSAELSVLRHVYTYYEYLSHSVFGYISLIFFNAALYFVLRKHYRSAKFFLELDRLPSTTRALAKLNVLHPKTCKDGVTVAKIILLLSSVQVLSTVPYFVLVELHRIHKWNLFSVRTQLIVHYVCILAVYTNSAFSYYFVIGLGKSFRAITLEMLRFIFRYEQTKQFTQEIHPHISHPRSHAPRN</sequence>
<feature type="transmembrane region" description="Helical" evidence="8">
    <location>
        <begin position="254"/>
        <end position="274"/>
    </location>
</feature>
<evidence type="ECO:0000256" key="6">
    <source>
        <dbReference type="ARBA" id="ARBA00023170"/>
    </source>
</evidence>
<dbReference type="Gene3D" id="1.20.1070.10">
    <property type="entry name" value="Rhodopsin 7-helix transmembrane proteins"/>
    <property type="match status" value="1"/>
</dbReference>
<dbReference type="PANTHER" id="PTHR24243:SF208">
    <property type="entry name" value="PYROKININ-1 RECEPTOR"/>
    <property type="match status" value="1"/>
</dbReference>
<gene>
    <name evidence="10" type="ORF">DEA37_0002527</name>
</gene>
<keyword evidence="5 8" id="KW-0472">Membrane</keyword>
<keyword evidence="2 8" id="KW-0812">Transmembrane</keyword>
<feature type="domain" description="G-protein coupled receptors family 1 profile" evidence="9">
    <location>
        <begin position="7"/>
        <end position="314"/>
    </location>
</feature>
<evidence type="ECO:0000256" key="7">
    <source>
        <dbReference type="ARBA" id="ARBA00023224"/>
    </source>
</evidence>
<feature type="transmembrane region" description="Helical" evidence="8">
    <location>
        <begin position="192"/>
        <end position="214"/>
    </location>
</feature>
<dbReference type="Pfam" id="PF00001">
    <property type="entry name" value="7tm_1"/>
    <property type="match status" value="1"/>
</dbReference>
<feature type="transmembrane region" description="Helical" evidence="8">
    <location>
        <begin position="137"/>
        <end position="160"/>
    </location>
</feature>
<keyword evidence="7" id="KW-0807">Transducer</keyword>
<evidence type="ECO:0000256" key="4">
    <source>
        <dbReference type="ARBA" id="ARBA00023040"/>
    </source>
</evidence>
<evidence type="ECO:0000313" key="11">
    <source>
        <dbReference type="Proteomes" id="UP000324629"/>
    </source>
</evidence>
<keyword evidence="3 8" id="KW-1133">Transmembrane helix</keyword>
<dbReference type="GO" id="GO:0004930">
    <property type="term" value="F:G protein-coupled receptor activity"/>
    <property type="evidence" value="ECO:0007669"/>
    <property type="project" value="UniProtKB-KW"/>
</dbReference>
<proteinExistence type="predicted"/>